<keyword evidence="6" id="KW-0274">FAD</keyword>
<dbReference type="OrthoDB" id="842755at2759"/>
<keyword evidence="14" id="KW-1185">Reference proteome</keyword>
<evidence type="ECO:0000256" key="6">
    <source>
        <dbReference type="ARBA" id="ARBA00022827"/>
    </source>
</evidence>
<keyword evidence="10" id="KW-0576">Peroxisome</keyword>
<keyword evidence="7" id="KW-0560">Oxidoreductase</keyword>
<dbReference type="EMBL" id="JAAWWB010000025">
    <property type="protein sequence ID" value="KAG6752469.1"/>
    <property type="molecule type" value="Genomic_DNA"/>
</dbReference>
<evidence type="ECO:0000256" key="10">
    <source>
        <dbReference type="ARBA" id="ARBA00023140"/>
    </source>
</evidence>
<evidence type="ECO:0000256" key="1">
    <source>
        <dbReference type="ARBA" id="ARBA00004275"/>
    </source>
</evidence>
<keyword evidence="9" id="KW-0496">Mitochondrion</keyword>
<feature type="domain" description="FAD/NAD(P)-binding" evidence="12">
    <location>
        <begin position="55"/>
        <end position="270"/>
    </location>
</feature>
<evidence type="ECO:0000256" key="9">
    <source>
        <dbReference type="ARBA" id="ARBA00023128"/>
    </source>
</evidence>
<evidence type="ECO:0000256" key="2">
    <source>
        <dbReference type="ARBA" id="ARBA00004637"/>
    </source>
</evidence>
<proteinExistence type="inferred from homology"/>
<evidence type="ECO:0000313" key="13">
    <source>
        <dbReference type="EMBL" id="KAG6752469.1"/>
    </source>
</evidence>
<comment type="similarity">
    <text evidence="3">Belongs to the NADH dehydrogenase family.</text>
</comment>
<protein>
    <recommendedName>
        <fullName evidence="12">FAD/NAD(P)-binding domain-containing protein</fullName>
    </recommendedName>
</protein>
<evidence type="ECO:0000256" key="11">
    <source>
        <dbReference type="ARBA" id="ARBA00049010"/>
    </source>
</evidence>
<sequence>MRGYYTFFERALRAFNDHSTVSKLLVISSVSGGGLLAFSDANAFQSYAEGDGKKKKVVVLGTGWAGVSFLKNLKSSSYDVHIVSPRNYFAFTPLLPSVTNGTVEGRSIVEPIRNIARKKPFGVGFKEAECYNIDPVQKKIYCRSTDQGNTLGGNEEFTMDYDVLIVAMGAKSNTFNTPGVEEHAHFLKEIEDAQNIRRSIIDCYERASLPSISEEERKRIMHFVVVGGGPSGVEYAAELHDFAHDDLAKLYPSIKDYLRITLLEAGDHILNM</sequence>
<accession>A0A8X8CGI0</accession>
<organism evidence="13 14">
    <name type="scientific">Populus tomentosa</name>
    <name type="common">Chinese white poplar</name>
    <dbReference type="NCBI Taxonomy" id="118781"/>
    <lineage>
        <taxon>Eukaryota</taxon>
        <taxon>Viridiplantae</taxon>
        <taxon>Streptophyta</taxon>
        <taxon>Embryophyta</taxon>
        <taxon>Tracheophyta</taxon>
        <taxon>Spermatophyta</taxon>
        <taxon>Magnoliopsida</taxon>
        <taxon>eudicotyledons</taxon>
        <taxon>Gunneridae</taxon>
        <taxon>Pentapetalae</taxon>
        <taxon>rosids</taxon>
        <taxon>fabids</taxon>
        <taxon>Malpighiales</taxon>
        <taxon>Salicaceae</taxon>
        <taxon>Saliceae</taxon>
        <taxon>Populus</taxon>
    </lineage>
</organism>
<comment type="catalytic activity">
    <reaction evidence="11">
        <text>a ubiquinone + NADH + H(+) = a ubiquinol + NAD(+)</text>
        <dbReference type="Rhea" id="RHEA:23152"/>
        <dbReference type="Rhea" id="RHEA-COMP:9565"/>
        <dbReference type="Rhea" id="RHEA-COMP:9566"/>
        <dbReference type="ChEBI" id="CHEBI:15378"/>
        <dbReference type="ChEBI" id="CHEBI:16389"/>
        <dbReference type="ChEBI" id="CHEBI:17976"/>
        <dbReference type="ChEBI" id="CHEBI:57540"/>
        <dbReference type="ChEBI" id="CHEBI:57945"/>
    </reaction>
</comment>
<evidence type="ECO:0000256" key="8">
    <source>
        <dbReference type="ARBA" id="ARBA00023027"/>
    </source>
</evidence>
<evidence type="ECO:0000259" key="12">
    <source>
        <dbReference type="Pfam" id="PF07992"/>
    </source>
</evidence>
<reference evidence="13" key="1">
    <citation type="journal article" date="2020" name="bioRxiv">
        <title>Hybrid origin of Populus tomentosa Carr. identified through genome sequencing and phylogenomic analysis.</title>
        <authorList>
            <person name="An X."/>
            <person name="Gao K."/>
            <person name="Chen Z."/>
            <person name="Li J."/>
            <person name="Yang X."/>
            <person name="Yang X."/>
            <person name="Zhou J."/>
            <person name="Guo T."/>
            <person name="Zhao T."/>
            <person name="Huang S."/>
            <person name="Miao D."/>
            <person name="Khan W.U."/>
            <person name="Rao P."/>
            <person name="Ye M."/>
            <person name="Lei B."/>
            <person name="Liao W."/>
            <person name="Wang J."/>
            <person name="Ji L."/>
            <person name="Li Y."/>
            <person name="Guo B."/>
            <person name="Mustafa N.S."/>
            <person name="Li S."/>
            <person name="Yun Q."/>
            <person name="Keller S.R."/>
            <person name="Mao J."/>
            <person name="Zhang R."/>
            <person name="Strauss S.H."/>
        </authorList>
    </citation>
    <scope>NUCLEOTIDE SEQUENCE</scope>
    <source>
        <strain evidence="13">GM15</strain>
        <tissue evidence="13">Leaf</tissue>
    </source>
</reference>
<evidence type="ECO:0000256" key="3">
    <source>
        <dbReference type="ARBA" id="ARBA00005272"/>
    </source>
</evidence>
<name>A0A8X8CGI0_POPTO</name>
<evidence type="ECO:0000313" key="14">
    <source>
        <dbReference type="Proteomes" id="UP000886885"/>
    </source>
</evidence>
<keyword evidence="5" id="KW-0999">Mitochondrion inner membrane</keyword>
<keyword evidence="4" id="KW-0285">Flavoprotein</keyword>
<keyword evidence="8" id="KW-0520">NAD</keyword>
<dbReference type="Proteomes" id="UP000886885">
    <property type="component" value="Chromosome 13A"/>
</dbReference>
<evidence type="ECO:0000256" key="5">
    <source>
        <dbReference type="ARBA" id="ARBA00022792"/>
    </source>
</evidence>
<dbReference type="InterPro" id="IPR045024">
    <property type="entry name" value="NDH-2"/>
</dbReference>
<dbReference type="GO" id="GO:0003954">
    <property type="term" value="F:NADH dehydrogenase activity"/>
    <property type="evidence" value="ECO:0007669"/>
    <property type="project" value="InterPro"/>
</dbReference>
<dbReference type="GO" id="GO:0005743">
    <property type="term" value="C:mitochondrial inner membrane"/>
    <property type="evidence" value="ECO:0007669"/>
    <property type="project" value="UniProtKB-SubCell"/>
</dbReference>
<evidence type="ECO:0000256" key="7">
    <source>
        <dbReference type="ARBA" id="ARBA00023002"/>
    </source>
</evidence>
<dbReference type="AlphaFoldDB" id="A0A8X8CGI0"/>
<evidence type="ECO:0000256" key="4">
    <source>
        <dbReference type="ARBA" id="ARBA00022630"/>
    </source>
</evidence>
<keyword evidence="5" id="KW-0472">Membrane</keyword>
<dbReference type="InterPro" id="IPR023753">
    <property type="entry name" value="FAD/NAD-binding_dom"/>
</dbReference>
<comment type="caution">
    <text evidence="13">The sequence shown here is derived from an EMBL/GenBank/DDBJ whole genome shotgun (WGS) entry which is preliminary data.</text>
</comment>
<comment type="subcellular location">
    <subcellularLocation>
        <location evidence="2">Mitochondrion inner membrane</location>
        <topology evidence="2">Peripheral membrane protein</topology>
    </subcellularLocation>
    <subcellularLocation>
        <location evidence="1">Peroxisome</location>
    </subcellularLocation>
</comment>
<dbReference type="Pfam" id="PF07992">
    <property type="entry name" value="Pyr_redox_2"/>
    <property type="match status" value="1"/>
</dbReference>
<dbReference type="PANTHER" id="PTHR43706">
    <property type="entry name" value="NADH DEHYDROGENASE"/>
    <property type="match status" value="1"/>
</dbReference>
<gene>
    <name evidence="13" type="ORF">POTOM_044704</name>
</gene>
<dbReference type="GO" id="GO:0005777">
    <property type="term" value="C:peroxisome"/>
    <property type="evidence" value="ECO:0007669"/>
    <property type="project" value="UniProtKB-SubCell"/>
</dbReference>
<dbReference type="PANTHER" id="PTHR43706:SF40">
    <property type="entry name" value="NADH:UBIQUINONE REDUCTASE (NON-ELECTROGENIC)"/>
    <property type="match status" value="1"/>
</dbReference>